<feature type="compositionally biased region" description="Low complexity" evidence="1">
    <location>
        <begin position="700"/>
        <end position="711"/>
    </location>
</feature>
<feature type="region of interest" description="Disordered" evidence="1">
    <location>
        <begin position="691"/>
        <end position="711"/>
    </location>
</feature>
<reference evidence="4" key="1">
    <citation type="submission" date="2021-01" db="EMBL/GenBank/DDBJ databases">
        <authorList>
            <consortium name="Genoscope - CEA"/>
            <person name="William W."/>
        </authorList>
    </citation>
    <scope>NUCLEOTIDE SEQUENCE</scope>
</reference>
<feature type="domain" description="Cyclic nucleotide-binding" evidence="3">
    <location>
        <begin position="448"/>
        <end position="549"/>
    </location>
</feature>
<sequence>MMIQDEMKNEFLILSPSQSYDGSIMLNNNQKENSFQVGKRINMSHPRQPSYEVEEDKTPAFETFDLKANKQTKGIKWQFRNQREQISAKINNTEVNTFQQNQKKVLAFINKLKQHLALRNKQFKIINSMLFSPLNIGKKVYKNSLQPLLNIIWDSIIFFFCILLLIVSPIEYIFQANGYGNYLYAILIILIILDQIYKYTTQICQEEYLQQSKQFLEYIFKSSKILMDTSTIVLLTVLILSENELIKTISLLLIEFIIYKKIILAFNKRLFYELSDLIIQIIQILLTCHFFTCINLRQEFIINQEVKEDQEMFEEYLVIYLNYILQFGNLKFNVEIDLIQNRIFNICTTFILLFYKILILKLIILDSLDFYQEFKKIKDLKLLQRFLYKQHISSTLKLQISQKLDEICLKDKKIQNIENYFEQCLEKEQIYQEFKEQQLINFVKQFSIFSKFSKTSQQQIAQNLTPIILNVNDKLICNQYGDQYNIYLLNQGKVAYGLTESIPEYQKIFSGQCFGQYSFFTGQENKNLITGLDYCLLYKLSREKFLKIISSNVQDLEIATFIKDQILFNNNYQMIDSVCLYCQEKTHLIINCPKIHLIKNNIDFYDKYLYSANQTRSSYNKRRKRNQVNFGNHFKQLNEIHSNQVSNEEISSEFKQLSSSILEQSQEKNDQKYPGESQNNFLNDLNNEIMKQSDQRDQQQQECFSQSSSQQQQQKLQSKNIFDLKISNILNRVHSFKLLPSLQGNPSPIVKLQTPSLPTVTEFLNLVSENPCMEDIYKVNLDRMQDFDTYYPEFNISMVLFRMKRNQRRNQEQKSKFTINQSAAITIGKIIQRSDKNVKI</sequence>
<evidence type="ECO:0000256" key="2">
    <source>
        <dbReference type="SAM" id="Phobius"/>
    </source>
</evidence>
<comment type="caution">
    <text evidence="4">The sequence shown here is derived from an EMBL/GenBank/DDBJ whole genome shotgun (WGS) entry which is preliminary data.</text>
</comment>
<feature type="transmembrane region" description="Helical" evidence="2">
    <location>
        <begin position="343"/>
        <end position="365"/>
    </location>
</feature>
<evidence type="ECO:0000259" key="3">
    <source>
        <dbReference type="PROSITE" id="PS50042"/>
    </source>
</evidence>
<keyword evidence="2" id="KW-0812">Transmembrane</keyword>
<name>A0A8S1LA13_PARPR</name>
<dbReference type="GO" id="GO:0005249">
    <property type="term" value="F:voltage-gated potassium channel activity"/>
    <property type="evidence" value="ECO:0007669"/>
    <property type="project" value="TreeGrafter"/>
</dbReference>
<dbReference type="PROSITE" id="PS50042">
    <property type="entry name" value="CNMP_BINDING_3"/>
    <property type="match status" value="1"/>
</dbReference>
<organism evidence="4 5">
    <name type="scientific">Paramecium primaurelia</name>
    <dbReference type="NCBI Taxonomy" id="5886"/>
    <lineage>
        <taxon>Eukaryota</taxon>
        <taxon>Sar</taxon>
        <taxon>Alveolata</taxon>
        <taxon>Ciliophora</taxon>
        <taxon>Intramacronucleata</taxon>
        <taxon>Oligohymenophorea</taxon>
        <taxon>Peniculida</taxon>
        <taxon>Parameciidae</taxon>
        <taxon>Paramecium</taxon>
    </lineage>
</organism>
<gene>
    <name evidence="4" type="ORF">PPRIM_AZ9-3.1.T0350231</name>
</gene>
<dbReference type="OMA" id="ENYFEQC"/>
<proteinExistence type="predicted"/>
<keyword evidence="5" id="KW-1185">Reference proteome</keyword>
<dbReference type="InterPro" id="IPR051413">
    <property type="entry name" value="K/Na_HCN_channel"/>
</dbReference>
<accession>A0A8S1LA13</accession>
<evidence type="ECO:0000313" key="4">
    <source>
        <dbReference type="EMBL" id="CAD8063969.1"/>
    </source>
</evidence>
<dbReference type="GO" id="GO:0098855">
    <property type="term" value="C:HCN channel complex"/>
    <property type="evidence" value="ECO:0007669"/>
    <property type="project" value="TreeGrafter"/>
</dbReference>
<dbReference type="GO" id="GO:0003254">
    <property type="term" value="P:regulation of membrane depolarization"/>
    <property type="evidence" value="ECO:0007669"/>
    <property type="project" value="TreeGrafter"/>
</dbReference>
<dbReference type="PANTHER" id="PTHR45689">
    <property type="entry name" value="I[[H]] CHANNEL, ISOFORM E"/>
    <property type="match status" value="1"/>
</dbReference>
<keyword evidence="2" id="KW-0472">Membrane</keyword>
<protein>
    <recommendedName>
        <fullName evidence="3">Cyclic nucleotide-binding domain-containing protein</fullName>
    </recommendedName>
</protein>
<dbReference type="Proteomes" id="UP000688137">
    <property type="component" value="Unassembled WGS sequence"/>
</dbReference>
<dbReference type="GO" id="GO:0035725">
    <property type="term" value="P:sodium ion transmembrane transport"/>
    <property type="evidence" value="ECO:0007669"/>
    <property type="project" value="TreeGrafter"/>
</dbReference>
<dbReference type="EMBL" id="CAJJDM010000034">
    <property type="protein sequence ID" value="CAD8063969.1"/>
    <property type="molecule type" value="Genomic_DNA"/>
</dbReference>
<feature type="transmembrane region" description="Helical" evidence="2">
    <location>
        <begin position="148"/>
        <end position="167"/>
    </location>
</feature>
<dbReference type="PANTHER" id="PTHR45689:SF5">
    <property type="entry name" value="I[[H]] CHANNEL, ISOFORM E"/>
    <property type="match status" value="1"/>
</dbReference>
<dbReference type="AlphaFoldDB" id="A0A8S1LA13"/>
<feature type="transmembrane region" description="Helical" evidence="2">
    <location>
        <begin position="179"/>
        <end position="197"/>
    </location>
</feature>
<dbReference type="InterPro" id="IPR000595">
    <property type="entry name" value="cNMP-bd_dom"/>
</dbReference>
<evidence type="ECO:0000256" key="1">
    <source>
        <dbReference type="SAM" id="MobiDB-lite"/>
    </source>
</evidence>
<keyword evidence="2" id="KW-1133">Transmembrane helix</keyword>
<evidence type="ECO:0000313" key="5">
    <source>
        <dbReference type="Proteomes" id="UP000688137"/>
    </source>
</evidence>